<dbReference type="PANTHER" id="PTHR11753">
    <property type="entry name" value="ADAPTOR COMPLEXES SMALL SUBUNIT FAMILY"/>
    <property type="match status" value="1"/>
</dbReference>
<sequence length="246" mass="28798">MLAVQVTPLDVYVDQDRHPSYASSLSLFLLSYPPRYSLELRNDIAQRNQKLKKKLVAFVPKFGIRFILLQNRQGKTRLAKYYVPLEDSEKHKVEYEVHRLVVNRDPKFTNFVEFRTHKVIYRRYAGLFFSLCVDITDNELAYLECIHLFVEILDHFFSNVCELDLVFNFHKVYLILDEFILAGELQETSKKAIIERMGELEKLEGRVMLASVAKVRAPILLCEPTVLLNAFRGDLSIPLQFYRCLT</sequence>
<dbReference type="FunFam" id="3.30.450.60:FF:000004">
    <property type="entry name" value="AP complex subunit sigma"/>
    <property type="match status" value="1"/>
</dbReference>
<dbReference type="InterPro" id="IPR027156">
    <property type="entry name" value="APS2"/>
</dbReference>
<keyword evidence="9" id="KW-0472">Membrane</keyword>
<dbReference type="EMBL" id="RDQH01000334">
    <property type="protein sequence ID" value="RXH91098.1"/>
    <property type="molecule type" value="Genomic_DNA"/>
</dbReference>
<keyword evidence="6" id="KW-1003">Cell membrane</keyword>
<evidence type="ECO:0000256" key="9">
    <source>
        <dbReference type="ARBA" id="ARBA00023136"/>
    </source>
</evidence>
<dbReference type="InterPro" id="IPR016635">
    <property type="entry name" value="AP_complex_ssu"/>
</dbReference>
<evidence type="ECO:0000313" key="16">
    <source>
        <dbReference type="Proteomes" id="UP000290289"/>
    </source>
</evidence>
<evidence type="ECO:0000256" key="4">
    <source>
        <dbReference type="ARBA" id="ARBA00013914"/>
    </source>
</evidence>
<dbReference type="Pfam" id="PF01217">
    <property type="entry name" value="Clat_adaptor_s"/>
    <property type="match status" value="1"/>
</dbReference>
<dbReference type="InterPro" id="IPR022775">
    <property type="entry name" value="AP_mu_sigma_su"/>
</dbReference>
<dbReference type="Gene3D" id="3.30.450.60">
    <property type="match status" value="1"/>
</dbReference>
<evidence type="ECO:0000256" key="12">
    <source>
        <dbReference type="ARBA" id="ARBA00032648"/>
    </source>
</evidence>
<evidence type="ECO:0000256" key="3">
    <source>
        <dbReference type="ARBA" id="ARBA00006972"/>
    </source>
</evidence>
<proteinExistence type="inferred from homology"/>
<evidence type="ECO:0000256" key="2">
    <source>
        <dbReference type="ARBA" id="ARBA00004277"/>
    </source>
</evidence>
<dbReference type="STRING" id="3750.A0A498J613"/>
<keyword evidence="7" id="KW-0254">Endocytosis</keyword>
<name>A0A498J613_MALDO</name>
<evidence type="ECO:0000256" key="8">
    <source>
        <dbReference type="ARBA" id="ARBA00022927"/>
    </source>
</evidence>
<dbReference type="SUPFAM" id="SSF64356">
    <property type="entry name" value="SNARE-like"/>
    <property type="match status" value="1"/>
</dbReference>
<reference evidence="15 16" key="1">
    <citation type="submission" date="2018-10" db="EMBL/GenBank/DDBJ databases">
        <title>A high-quality apple genome assembly.</title>
        <authorList>
            <person name="Hu J."/>
        </authorList>
    </citation>
    <scope>NUCLEOTIDE SEQUENCE [LARGE SCALE GENOMIC DNA]</scope>
    <source>
        <strain evidence="16">cv. HFTH1</strain>
        <tissue evidence="15">Young leaf</tissue>
    </source>
</reference>
<evidence type="ECO:0000256" key="13">
    <source>
        <dbReference type="ARBA" id="ARBA00032679"/>
    </source>
</evidence>
<feature type="domain" description="AP complex mu/sigma subunit" evidence="14">
    <location>
        <begin position="64"/>
        <end position="203"/>
    </location>
</feature>
<evidence type="ECO:0000256" key="7">
    <source>
        <dbReference type="ARBA" id="ARBA00022583"/>
    </source>
</evidence>
<dbReference type="GO" id="GO:0015031">
    <property type="term" value="P:protein transport"/>
    <property type="evidence" value="ECO:0007669"/>
    <property type="project" value="UniProtKB-KW"/>
</dbReference>
<keyword evidence="16" id="KW-1185">Reference proteome</keyword>
<evidence type="ECO:0000313" key="15">
    <source>
        <dbReference type="EMBL" id="RXH91098.1"/>
    </source>
</evidence>
<gene>
    <name evidence="15" type="ORF">DVH24_020121</name>
</gene>
<dbReference type="Proteomes" id="UP000290289">
    <property type="component" value="Chromosome 8"/>
</dbReference>
<dbReference type="InterPro" id="IPR011012">
    <property type="entry name" value="Longin-like_dom_sf"/>
</dbReference>
<evidence type="ECO:0000256" key="1">
    <source>
        <dbReference type="ARBA" id="ARBA00004236"/>
    </source>
</evidence>
<accession>A0A498J613</accession>
<evidence type="ECO:0000256" key="11">
    <source>
        <dbReference type="ARBA" id="ARBA00032557"/>
    </source>
</evidence>
<comment type="subcellular location">
    <subcellularLocation>
        <location evidence="1">Cell membrane</location>
    </subcellularLocation>
    <subcellularLocation>
        <location evidence="2">Membrane</location>
        <location evidence="2">Coated pit</location>
        <topology evidence="2">Peripheral membrane protein</topology>
        <orientation evidence="2">Cytoplasmic side</orientation>
    </subcellularLocation>
</comment>
<comment type="similarity">
    <text evidence="3">Belongs to the adaptor complexes small subunit family.</text>
</comment>
<evidence type="ECO:0000256" key="5">
    <source>
        <dbReference type="ARBA" id="ARBA00022448"/>
    </source>
</evidence>
<organism evidence="15 16">
    <name type="scientific">Malus domestica</name>
    <name type="common">Apple</name>
    <name type="synonym">Pyrus malus</name>
    <dbReference type="NCBI Taxonomy" id="3750"/>
    <lineage>
        <taxon>Eukaryota</taxon>
        <taxon>Viridiplantae</taxon>
        <taxon>Streptophyta</taxon>
        <taxon>Embryophyta</taxon>
        <taxon>Tracheophyta</taxon>
        <taxon>Spermatophyta</taxon>
        <taxon>Magnoliopsida</taxon>
        <taxon>eudicotyledons</taxon>
        <taxon>Gunneridae</taxon>
        <taxon>Pentapetalae</taxon>
        <taxon>rosids</taxon>
        <taxon>fabids</taxon>
        <taxon>Rosales</taxon>
        <taxon>Rosaceae</taxon>
        <taxon>Amygdaloideae</taxon>
        <taxon>Maleae</taxon>
        <taxon>Malus</taxon>
    </lineage>
</organism>
<evidence type="ECO:0000256" key="10">
    <source>
        <dbReference type="ARBA" id="ARBA00023176"/>
    </source>
</evidence>
<keyword evidence="5" id="KW-0813">Transport</keyword>
<evidence type="ECO:0000256" key="6">
    <source>
        <dbReference type="ARBA" id="ARBA00022475"/>
    </source>
</evidence>
<comment type="caution">
    <text evidence="15">The sequence shown here is derived from an EMBL/GenBank/DDBJ whole genome shotgun (WGS) entry which is preliminary data.</text>
</comment>
<protein>
    <recommendedName>
        <fullName evidence="4">AP-2 complex subunit sigma</fullName>
    </recommendedName>
    <alternativeName>
        <fullName evidence="13">Clathrin coat assembly protein AP17</fullName>
    </alternativeName>
    <alternativeName>
        <fullName evidence="11">Clathrin coat-associated protein AP17</fullName>
    </alternativeName>
    <alternativeName>
        <fullName evidence="12">Sigma2-adaptin</fullName>
    </alternativeName>
</protein>
<dbReference type="GO" id="GO:0072583">
    <property type="term" value="P:clathrin-dependent endocytosis"/>
    <property type="evidence" value="ECO:0007669"/>
    <property type="project" value="InterPro"/>
</dbReference>
<dbReference type="GO" id="GO:0030122">
    <property type="term" value="C:AP-2 adaptor complex"/>
    <property type="evidence" value="ECO:0007669"/>
    <property type="project" value="InterPro"/>
</dbReference>
<dbReference type="AlphaFoldDB" id="A0A498J613"/>
<keyword evidence="8" id="KW-0653">Protein transport</keyword>
<dbReference type="CDD" id="cd14833">
    <property type="entry name" value="AP2_sigma"/>
    <property type="match status" value="1"/>
</dbReference>
<dbReference type="GO" id="GO:0035615">
    <property type="term" value="F:clathrin adaptor activity"/>
    <property type="evidence" value="ECO:0007669"/>
    <property type="project" value="InterPro"/>
</dbReference>
<evidence type="ECO:0000259" key="14">
    <source>
        <dbReference type="Pfam" id="PF01217"/>
    </source>
</evidence>
<keyword evidence="10" id="KW-0168">Coated pit</keyword>